<keyword evidence="2" id="KW-1185">Reference proteome</keyword>
<accession>A0A8C9P4N2</accession>
<dbReference type="InterPro" id="IPR013083">
    <property type="entry name" value="Znf_RING/FYVE/PHD"/>
</dbReference>
<dbReference type="InterPro" id="IPR051986">
    <property type="entry name" value="Innate_Immune_Apopt_Reg"/>
</dbReference>
<dbReference type="AlphaFoldDB" id="A0A8C9P4N2"/>
<evidence type="ECO:0000313" key="2">
    <source>
        <dbReference type="Proteomes" id="UP000694422"/>
    </source>
</evidence>
<dbReference type="Gene3D" id="3.30.40.10">
    <property type="entry name" value="Zinc/RING finger domain, C3HC4 (zinc finger)"/>
    <property type="match status" value="2"/>
</dbReference>
<dbReference type="GO" id="GO:0005739">
    <property type="term" value="C:mitochondrion"/>
    <property type="evidence" value="ECO:0007669"/>
    <property type="project" value="TreeGrafter"/>
</dbReference>
<sequence length="203" mass="22667">MEGDFQVCGNCRRSVASDHFTLHEAHCLRFLVLCPECEEPIPKSKMKEHFENEHQQVSRCVSKVQKLLLELHAECQQDSIKCKFCELTGSLKELQIHESRCDKQTECCLYCGQFIRLQVLAQHQEVCPGRQAQLGKGEHQGKPGKEAGSLKGQSLSWVRCKGLDVLHGAEEKGVPCVYLSSSAILVLHQALEGSSCVSAEVFK</sequence>
<dbReference type="Ensembl" id="ENSSDAT00000002715.1">
    <property type="protein sequence ID" value="ENSSDAP00000002346.1"/>
    <property type="gene ID" value="ENSSDAG00000002165.1"/>
</dbReference>
<reference evidence="1" key="1">
    <citation type="submission" date="2025-08" db="UniProtKB">
        <authorList>
            <consortium name="Ensembl"/>
        </authorList>
    </citation>
    <scope>IDENTIFICATION</scope>
</reference>
<dbReference type="SUPFAM" id="SSF49599">
    <property type="entry name" value="TRAF domain-like"/>
    <property type="match status" value="2"/>
</dbReference>
<dbReference type="Pfam" id="PF23580">
    <property type="entry name" value="Znf_XAF1_N"/>
    <property type="match status" value="1"/>
</dbReference>
<name>A0A8C9P4N2_SPEDA</name>
<protein>
    <submittedName>
        <fullName evidence="1">XIAP associated factor 1</fullName>
    </submittedName>
</protein>
<reference evidence="1" key="2">
    <citation type="submission" date="2025-09" db="UniProtKB">
        <authorList>
            <consortium name="Ensembl"/>
        </authorList>
    </citation>
    <scope>IDENTIFICATION</scope>
</reference>
<organism evidence="1 2">
    <name type="scientific">Spermophilus dauricus</name>
    <name type="common">Daurian ground squirrel</name>
    <dbReference type="NCBI Taxonomy" id="99837"/>
    <lineage>
        <taxon>Eukaryota</taxon>
        <taxon>Metazoa</taxon>
        <taxon>Chordata</taxon>
        <taxon>Craniata</taxon>
        <taxon>Vertebrata</taxon>
        <taxon>Euteleostomi</taxon>
        <taxon>Mammalia</taxon>
        <taxon>Eutheria</taxon>
        <taxon>Euarchontoglires</taxon>
        <taxon>Glires</taxon>
        <taxon>Rodentia</taxon>
        <taxon>Sciuromorpha</taxon>
        <taxon>Sciuridae</taxon>
        <taxon>Xerinae</taxon>
        <taxon>Marmotini</taxon>
        <taxon>Spermophilus</taxon>
    </lineage>
</organism>
<proteinExistence type="predicted"/>
<dbReference type="Proteomes" id="UP000694422">
    <property type="component" value="Unplaced"/>
</dbReference>
<evidence type="ECO:0000313" key="1">
    <source>
        <dbReference type="Ensembl" id="ENSSDAP00000002346.1"/>
    </source>
</evidence>
<dbReference type="PANTHER" id="PTHR16295">
    <property type="entry name" value="TRAF-TYPE ZINC FINGER PROTEIN-RELATED"/>
    <property type="match status" value="1"/>
</dbReference>
<dbReference type="PANTHER" id="PTHR16295:SF17">
    <property type="entry name" value="XIAP-ASSOCIATED FACTOR 1"/>
    <property type="match status" value="1"/>
</dbReference>